<keyword evidence="3 6" id="KW-0812">Transmembrane</keyword>
<accession>A0A9P0D0N1</accession>
<dbReference type="GO" id="GO:0016020">
    <property type="term" value="C:membrane"/>
    <property type="evidence" value="ECO:0007669"/>
    <property type="project" value="UniProtKB-SubCell"/>
</dbReference>
<protein>
    <recommendedName>
        <fullName evidence="7">Peptidase S54 rhomboid domain-containing protein</fullName>
    </recommendedName>
</protein>
<proteinExistence type="inferred from homology"/>
<evidence type="ECO:0000256" key="5">
    <source>
        <dbReference type="ARBA" id="ARBA00023136"/>
    </source>
</evidence>
<dbReference type="PANTHER" id="PTHR45840">
    <property type="entry name" value="RHOMBOID-RELATED PROTEIN"/>
    <property type="match status" value="1"/>
</dbReference>
<dbReference type="EMBL" id="OV651815">
    <property type="protein sequence ID" value="CAH1107696.1"/>
    <property type="molecule type" value="Genomic_DNA"/>
</dbReference>
<reference evidence="8" key="1">
    <citation type="submission" date="2022-01" db="EMBL/GenBank/DDBJ databases">
        <authorList>
            <person name="King R."/>
        </authorList>
    </citation>
    <scope>NUCLEOTIDE SEQUENCE</scope>
</reference>
<dbReference type="Pfam" id="PF01694">
    <property type="entry name" value="Rhomboid"/>
    <property type="match status" value="1"/>
</dbReference>
<feature type="domain" description="Peptidase S54 rhomboid" evidence="7">
    <location>
        <begin position="10"/>
        <end position="67"/>
    </location>
</feature>
<dbReference type="InterPro" id="IPR022764">
    <property type="entry name" value="Peptidase_S54_rhomboid_dom"/>
</dbReference>
<dbReference type="InterPro" id="IPR051739">
    <property type="entry name" value="Rhomboid_IM_Serine_Proteases"/>
</dbReference>
<evidence type="ECO:0000313" key="8">
    <source>
        <dbReference type="EMBL" id="CAH1107696.1"/>
    </source>
</evidence>
<evidence type="ECO:0000256" key="2">
    <source>
        <dbReference type="ARBA" id="ARBA00009045"/>
    </source>
</evidence>
<dbReference type="Gene3D" id="1.20.1540.10">
    <property type="entry name" value="Rhomboid-like"/>
    <property type="match status" value="1"/>
</dbReference>
<dbReference type="PANTHER" id="PTHR45840:SF2">
    <property type="entry name" value="PROTEIN RHOMBOID-RELATED"/>
    <property type="match status" value="1"/>
</dbReference>
<evidence type="ECO:0000313" key="9">
    <source>
        <dbReference type="Proteomes" id="UP001153636"/>
    </source>
</evidence>
<dbReference type="Proteomes" id="UP001153636">
    <property type="component" value="Chromosome 3"/>
</dbReference>
<feature type="transmembrane region" description="Helical" evidence="6">
    <location>
        <begin position="78"/>
        <end position="103"/>
    </location>
</feature>
<organism evidence="8 9">
    <name type="scientific">Psylliodes chrysocephalus</name>
    <dbReference type="NCBI Taxonomy" id="3402493"/>
    <lineage>
        <taxon>Eukaryota</taxon>
        <taxon>Metazoa</taxon>
        <taxon>Ecdysozoa</taxon>
        <taxon>Arthropoda</taxon>
        <taxon>Hexapoda</taxon>
        <taxon>Insecta</taxon>
        <taxon>Pterygota</taxon>
        <taxon>Neoptera</taxon>
        <taxon>Endopterygota</taxon>
        <taxon>Coleoptera</taxon>
        <taxon>Polyphaga</taxon>
        <taxon>Cucujiformia</taxon>
        <taxon>Chrysomeloidea</taxon>
        <taxon>Chrysomelidae</taxon>
        <taxon>Galerucinae</taxon>
        <taxon>Alticini</taxon>
        <taxon>Psylliodes</taxon>
    </lineage>
</organism>
<evidence type="ECO:0000256" key="6">
    <source>
        <dbReference type="SAM" id="Phobius"/>
    </source>
</evidence>
<keyword evidence="4 6" id="KW-1133">Transmembrane helix</keyword>
<dbReference type="InterPro" id="IPR035952">
    <property type="entry name" value="Rhomboid-like_sf"/>
</dbReference>
<keyword evidence="5 6" id="KW-0472">Membrane</keyword>
<evidence type="ECO:0000256" key="4">
    <source>
        <dbReference type="ARBA" id="ARBA00022989"/>
    </source>
</evidence>
<name>A0A9P0D0N1_9CUCU</name>
<comment type="similarity">
    <text evidence="2">Belongs to the peptidase S54 family.</text>
</comment>
<evidence type="ECO:0000256" key="1">
    <source>
        <dbReference type="ARBA" id="ARBA00004141"/>
    </source>
</evidence>
<keyword evidence="9" id="KW-1185">Reference proteome</keyword>
<evidence type="ECO:0000259" key="7">
    <source>
        <dbReference type="Pfam" id="PF01694"/>
    </source>
</evidence>
<dbReference type="AlphaFoldDB" id="A0A9P0D0N1"/>
<feature type="transmembrane region" description="Helical" evidence="6">
    <location>
        <begin position="20"/>
        <end position="40"/>
    </location>
</feature>
<dbReference type="OrthoDB" id="418595at2759"/>
<dbReference type="GO" id="GO:0004252">
    <property type="term" value="F:serine-type endopeptidase activity"/>
    <property type="evidence" value="ECO:0007669"/>
    <property type="project" value="InterPro"/>
</dbReference>
<dbReference type="SUPFAM" id="SSF144091">
    <property type="entry name" value="Rhomboid-like"/>
    <property type="match status" value="1"/>
</dbReference>
<sequence length="115" mass="12588">MRALEGCFELSNWREMSHPAVHLILFGVIVSIDGVYVSVLNQADDVSYSAHVGGAVVGLLLGVIVLKNLNETQKETIFWHVCCITLGISMLSLVLLDICLPIGEKKSDTTEMPFL</sequence>
<gene>
    <name evidence="8" type="ORF">PSYICH_LOCUS8787</name>
</gene>
<evidence type="ECO:0000256" key="3">
    <source>
        <dbReference type="ARBA" id="ARBA00022692"/>
    </source>
</evidence>
<comment type="subcellular location">
    <subcellularLocation>
        <location evidence="1">Membrane</location>
        <topology evidence="1">Multi-pass membrane protein</topology>
    </subcellularLocation>
</comment>
<feature type="transmembrane region" description="Helical" evidence="6">
    <location>
        <begin position="46"/>
        <end position="66"/>
    </location>
</feature>